<keyword evidence="1" id="KW-0812">Transmembrane</keyword>
<feature type="transmembrane region" description="Helical" evidence="1">
    <location>
        <begin position="76"/>
        <end position="96"/>
    </location>
</feature>
<evidence type="ECO:0000313" key="2">
    <source>
        <dbReference type="EMBL" id="KAK9041102.1"/>
    </source>
</evidence>
<gene>
    <name evidence="2" type="ORF">V6N11_016222</name>
</gene>
<comment type="caution">
    <text evidence="2">The sequence shown here is derived from an EMBL/GenBank/DDBJ whole genome shotgun (WGS) entry which is preliminary data.</text>
</comment>
<evidence type="ECO:0008006" key="4">
    <source>
        <dbReference type="Google" id="ProtNLM"/>
    </source>
</evidence>
<feature type="transmembrane region" description="Helical" evidence="1">
    <location>
        <begin position="117"/>
        <end position="141"/>
    </location>
</feature>
<keyword evidence="3" id="KW-1185">Reference proteome</keyword>
<evidence type="ECO:0000313" key="3">
    <source>
        <dbReference type="Proteomes" id="UP001396334"/>
    </source>
</evidence>
<keyword evidence="1" id="KW-0472">Membrane</keyword>
<proteinExistence type="predicted"/>
<dbReference type="EMBL" id="JBBPBN010000004">
    <property type="protein sequence ID" value="KAK9041102.1"/>
    <property type="molecule type" value="Genomic_DNA"/>
</dbReference>
<reference evidence="2 3" key="1">
    <citation type="journal article" date="2024" name="G3 (Bethesda)">
        <title>Genome assembly of Hibiscus sabdariffa L. provides insights into metabolisms of medicinal natural products.</title>
        <authorList>
            <person name="Kim T."/>
        </authorList>
    </citation>
    <scope>NUCLEOTIDE SEQUENCE [LARGE SCALE GENOMIC DNA]</scope>
    <source>
        <strain evidence="2">TK-2024</strain>
        <tissue evidence="2">Old leaves</tissue>
    </source>
</reference>
<keyword evidence="1" id="KW-1133">Transmembrane helix</keyword>
<evidence type="ECO:0000256" key="1">
    <source>
        <dbReference type="SAM" id="Phobius"/>
    </source>
</evidence>
<accession>A0ABR2TUN7</accession>
<sequence length="155" mass="17129">MQLSHQTLSNATQYFTTTSSATPPTVLSIVHSPGAFVYHSSSIPSPRLSLFKSLTLPQFPLLFTNTEMTTNQPLCISLDCSYLLFISLVSLPFSSVAPRGEGEKRKKKNSLWWGPQFCSCSGVTSCFLAMFSFTFLFYILVSLGFCCKLACNTVH</sequence>
<dbReference type="Proteomes" id="UP001396334">
    <property type="component" value="Unassembled WGS sequence"/>
</dbReference>
<protein>
    <recommendedName>
        <fullName evidence="4">Transmembrane protein</fullName>
    </recommendedName>
</protein>
<organism evidence="2 3">
    <name type="scientific">Hibiscus sabdariffa</name>
    <name type="common">roselle</name>
    <dbReference type="NCBI Taxonomy" id="183260"/>
    <lineage>
        <taxon>Eukaryota</taxon>
        <taxon>Viridiplantae</taxon>
        <taxon>Streptophyta</taxon>
        <taxon>Embryophyta</taxon>
        <taxon>Tracheophyta</taxon>
        <taxon>Spermatophyta</taxon>
        <taxon>Magnoliopsida</taxon>
        <taxon>eudicotyledons</taxon>
        <taxon>Gunneridae</taxon>
        <taxon>Pentapetalae</taxon>
        <taxon>rosids</taxon>
        <taxon>malvids</taxon>
        <taxon>Malvales</taxon>
        <taxon>Malvaceae</taxon>
        <taxon>Malvoideae</taxon>
        <taxon>Hibiscus</taxon>
    </lineage>
</organism>
<name>A0ABR2TUN7_9ROSI</name>